<keyword evidence="5 8" id="KW-0472">Membrane</keyword>
<evidence type="ECO:0000256" key="3">
    <source>
        <dbReference type="ARBA" id="ARBA00022692"/>
    </source>
</evidence>
<feature type="domain" description="PpiC" evidence="9">
    <location>
        <begin position="198"/>
        <end position="318"/>
    </location>
</feature>
<dbReference type="OrthoDB" id="9788030at2"/>
<evidence type="ECO:0000256" key="4">
    <source>
        <dbReference type="ARBA" id="ARBA00022989"/>
    </source>
</evidence>
<dbReference type="InterPro" id="IPR000297">
    <property type="entry name" value="PPIase_PpiC"/>
</dbReference>
<gene>
    <name evidence="10" type="ordered locus">SULAZ_0557</name>
</gene>
<dbReference type="GO" id="GO:0003755">
    <property type="term" value="F:peptidyl-prolyl cis-trans isomerase activity"/>
    <property type="evidence" value="ECO:0007669"/>
    <property type="project" value="InterPro"/>
</dbReference>
<keyword evidence="2" id="KW-1003">Cell membrane</keyword>
<dbReference type="GO" id="GO:0005886">
    <property type="term" value="C:plasma membrane"/>
    <property type="evidence" value="ECO:0007669"/>
    <property type="project" value="UniProtKB-SubCell"/>
</dbReference>
<keyword evidence="4 8" id="KW-1133">Transmembrane helix</keyword>
<keyword evidence="11" id="KW-1185">Reference proteome</keyword>
<evidence type="ECO:0000256" key="5">
    <source>
        <dbReference type="ARBA" id="ARBA00023136"/>
    </source>
</evidence>
<dbReference type="EMBL" id="CP001229">
    <property type="protein sequence ID" value="ACN99177.1"/>
    <property type="molecule type" value="Genomic_DNA"/>
</dbReference>
<dbReference type="InterPro" id="IPR052029">
    <property type="entry name" value="PpiD_chaperone"/>
</dbReference>
<evidence type="ECO:0000256" key="6">
    <source>
        <dbReference type="ARBA" id="ARBA00023186"/>
    </source>
</evidence>
<comment type="similarity">
    <text evidence="7">Belongs to the PpiD chaperone family.</text>
</comment>
<dbReference type="KEGG" id="saf:SULAZ_0557"/>
<proteinExistence type="inferred from homology"/>
<dbReference type="AlphaFoldDB" id="C1DTW0"/>
<dbReference type="InterPro" id="IPR027304">
    <property type="entry name" value="Trigger_fact/SurA_dom_sf"/>
</dbReference>
<sequence>MFTKIAGSKWKNIVLYITAFAFVATSIVAVIIYKLSGEIYGAAEVNGREIPMYEFNYTYEMIGRNLQNQDIDITPFKKEIAKQAIETLIENELLYQEAEKEGIVATKEQVKEELLNIPAFQVNGKFDKNTYIQIINSLGLTPEGFESILQKQITVNNLRSILLSTLYVSDEEVETFTKKQLTRISGEVTLIKPKEPTITDQMIKDYYEKHKSDYTVKEGKKVEIYKIDINKLGQEKAEIIAKDLFTKAKTGNITNIPQEVEKIFDGEVYEDKKPENVPQDVLSLSKDKKVSFSKTNDGYYIGIYKGDVSQSKPFEEIKTEITEKLKRQEYQKVVDQLHKTTDITALLSNNPVEKNQISDMTIQEFVVKYGVKADSLSSITRLKVGETSKPINTEEGVLIFKLSQLTEPDKDKMEEMKKTIVPMIKAQKFNDIYKMYVDNLKKKAKIKINKRLLESE</sequence>
<dbReference type="HOGENOM" id="CLU_594366_0_0_0"/>
<evidence type="ECO:0000256" key="2">
    <source>
        <dbReference type="ARBA" id="ARBA00022475"/>
    </source>
</evidence>
<evidence type="ECO:0000256" key="7">
    <source>
        <dbReference type="ARBA" id="ARBA00038408"/>
    </source>
</evidence>
<comment type="subcellular location">
    <subcellularLocation>
        <location evidence="1">Cell membrane</location>
        <topology evidence="1">Single-pass type II membrane protein</topology>
    </subcellularLocation>
</comment>
<dbReference type="Pfam" id="PF13145">
    <property type="entry name" value="Rotamase_2"/>
    <property type="match status" value="1"/>
</dbReference>
<evidence type="ECO:0000259" key="9">
    <source>
        <dbReference type="Pfam" id="PF13145"/>
    </source>
</evidence>
<evidence type="ECO:0000256" key="8">
    <source>
        <dbReference type="SAM" id="Phobius"/>
    </source>
</evidence>
<keyword evidence="6" id="KW-0143">Chaperone</keyword>
<dbReference type="eggNOG" id="COG0760">
    <property type="taxonomic scope" value="Bacteria"/>
</dbReference>
<dbReference type="PANTHER" id="PTHR47529:SF1">
    <property type="entry name" value="PERIPLASMIC CHAPERONE PPID"/>
    <property type="match status" value="1"/>
</dbReference>
<dbReference type="Pfam" id="PF13624">
    <property type="entry name" value="SurA_N_3"/>
    <property type="match status" value="1"/>
</dbReference>
<dbReference type="RefSeq" id="WP_012674495.1">
    <property type="nucleotide sequence ID" value="NC_012438.1"/>
</dbReference>
<evidence type="ECO:0000313" key="11">
    <source>
        <dbReference type="Proteomes" id="UP000001369"/>
    </source>
</evidence>
<dbReference type="PANTHER" id="PTHR47529">
    <property type="entry name" value="PEPTIDYL-PROLYL CIS-TRANS ISOMERASE D"/>
    <property type="match status" value="1"/>
</dbReference>
<dbReference type="Gene3D" id="1.10.4030.10">
    <property type="entry name" value="Porin chaperone SurA, peptide-binding domain"/>
    <property type="match status" value="1"/>
</dbReference>
<keyword evidence="3 8" id="KW-0812">Transmembrane</keyword>
<dbReference type="Proteomes" id="UP000001369">
    <property type="component" value="Chromosome"/>
</dbReference>
<dbReference type="STRING" id="204536.SULAZ_0557"/>
<name>C1DTW0_SULAA</name>
<organism evidence="10 11">
    <name type="scientific">Sulfurihydrogenibium azorense (strain DSM 15241 / OCM 825 / Az-Fu1)</name>
    <dbReference type="NCBI Taxonomy" id="204536"/>
    <lineage>
        <taxon>Bacteria</taxon>
        <taxon>Pseudomonadati</taxon>
        <taxon>Aquificota</taxon>
        <taxon>Aquificia</taxon>
        <taxon>Aquificales</taxon>
        <taxon>Hydrogenothermaceae</taxon>
        <taxon>Sulfurihydrogenibium</taxon>
    </lineage>
</organism>
<accession>C1DTW0</accession>
<protein>
    <recommendedName>
        <fullName evidence="9">PpiC domain-containing protein</fullName>
    </recommendedName>
</protein>
<feature type="transmembrane region" description="Helical" evidence="8">
    <location>
        <begin position="12"/>
        <end position="33"/>
    </location>
</feature>
<reference evidence="10 11" key="1">
    <citation type="journal article" date="2009" name="J. Bacteriol.">
        <title>Complete and draft genome sequences of six members of the Aquificales.</title>
        <authorList>
            <person name="Reysenbach A.L."/>
            <person name="Hamamura N."/>
            <person name="Podar M."/>
            <person name="Griffiths E."/>
            <person name="Ferreira S."/>
            <person name="Hochstein R."/>
            <person name="Heidelberg J."/>
            <person name="Johnson J."/>
            <person name="Mead D."/>
            <person name="Pohorille A."/>
            <person name="Sarmiento M."/>
            <person name="Schweighofer K."/>
            <person name="Seshadri R."/>
            <person name="Voytek M.A."/>
        </authorList>
    </citation>
    <scope>NUCLEOTIDE SEQUENCE [LARGE SCALE GENOMIC DNA]</scope>
    <source>
        <strain evidence="11">Az-Fu1 / DSM 15241 / OCM 825</strain>
    </source>
</reference>
<evidence type="ECO:0000256" key="1">
    <source>
        <dbReference type="ARBA" id="ARBA00004401"/>
    </source>
</evidence>
<dbReference type="SUPFAM" id="SSF109998">
    <property type="entry name" value="Triger factor/SurA peptide-binding domain-like"/>
    <property type="match status" value="1"/>
</dbReference>
<evidence type="ECO:0000313" key="10">
    <source>
        <dbReference type="EMBL" id="ACN99177.1"/>
    </source>
</evidence>